<dbReference type="FunFam" id="3.30.70.1430:FF:000002">
    <property type="entry name" value="Efflux pump membrane transporter"/>
    <property type="match status" value="1"/>
</dbReference>
<feature type="transmembrane region" description="Helical" evidence="9">
    <location>
        <begin position="998"/>
        <end position="1024"/>
    </location>
</feature>
<keyword evidence="5 9" id="KW-0997">Cell inner membrane</keyword>
<evidence type="ECO:0000256" key="6">
    <source>
        <dbReference type="ARBA" id="ARBA00022692"/>
    </source>
</evidence>
<evidence type="ECO:0000256" key="4">
    <source>
        <dbReference type="ARBA" id="ARBA00022475"/>
    </source>
</evidence>
<dbReference type="Gene3D" id="3.30.70.1430">
    <property type="entry name" value="Multidrug efflux transporter AcrB pore domain"/>
    <property type="match status" value="2"/>
</dbReference>
<dbReference type="GO" id="GO:0009636">
    <property type="term" value="P:response to toxic substance"/>
    <property type="evidence" value="ECO:0007669"/>
    <property type="project" value="UniProtKB-ARBA"/>
</dbReference>
<dbReference type="NCBIfam" id="TIGR00915">
    <property type="entry name" value="2A0602"/>
    <property type="match status" value="1"/>
</dbReference>
<sequence length="1052" mass="111534">MSRFFIDRPVFAWVIAILVMLGGLLALNSLPIAQYPQIAPTTVRITASYPGADAQTVENSVTKIIEQGMTGIDNLDYMSATSTSTGQASITLTFTSAADPDVAQMQVQNKLQLVTSQLPTIVQTSGIEVDKASDGFLMVIGFVSTNGQMSSVDLADYVDSTLNDTLKRVAGVGSTQLFGSGYAMRIWLDPDKLAMYQLMPSDVSSALEAQNTQVSAGQLGGLPQSRGQQLNATVTARSRLQTAEQFRNIILKSGTDGSLVRLNDVATVELGAESYTTSSKFNGKPAAGLAVNLATGANAISTAEAVKATIERLSGTFPEGLEVVYPYDTTPFVVLSIEEVVRTLIEAIVLVFVVMLVFLQNIRATIIPTLAVPVVLLGTFGVLAMLGYSINTLTMFAMVLAIGLLVDDAIVVVENVERVMEEEGLSPREATRKSMAEITGALVGIATVLSAVFVPMAFFGGSVGIIYRQFSVTIVTAMVLSVAVALILTPALCATILRAPKPHAKQKGFAGWFNRGFDRGANAYRNGTAGIVARSARFLVVFLAITVATGWMFARLPSSFLPQEDQGILITSVQLPVGATADRTQKVLDEVARHYLEDEKEAVEGVFTVNGFGFGGQGQNVGLAFLRMRPFDERSSAQLSASAVAGRAMGAFAKFRDAMVFALAPPAIQGMGNSNGFSFYLQDINGAGHETLIATRNALLAKAAADPRLANTRPNGQEDEPQFVVDIDQEKASALGVSLADINDTLSTAWGSDYVNDFIDRGRVKKVYLQSAADFRMQPEDLAKWHVRNGDGVMVPFSSFASSRWLFGSPRLERFNGSSAVEIQGQAAQGVSSGDAMAAIDDIVAGLPAGYGHEWTGLSNQERLSANQATALYLISGLVVFLCLAALYESWSIPFAVMLSVPIGIFGALAGAHLFGQSNDVYFKVGLLTTIGLAAKNAILIVEFAIERQAHGMGLVEATLDAARQRLRPILMTSFAFILGVTPLAIASGAGSGAQNAIGIGVMGGMIAATVLGIFFVPLLFIAVRRIFRGKSQAPAPGLSPSEPDATNVHPG</sequence>
<comment type="subcellular location">
    <subcellularLocation>
        <location evidence="1 9">Cell inner membrane</location>
        <topology evidence="1 9">Multi-pass membrane protein</topology>
    </subcellularLocation>
</comment>
<evidence type="ECO:0000256" key="1">
    <source>
        <dbReference type="ARBA" id="ARBA00004429"/>
    </source>
</evidence>
<protein>
    <recommendedName>
        <fullName evidence="9">Efflux pump membrane transporter</fullName>
    </recommendedName>
</protein>
<dbReference type="PRINTS" id="PR00702">
    <property type="entry name" value="ACRIFLAVINRP"/>
</dbReference>
<dbReference type="PANTHER" id="PTHR32063:SF13">
    <property type="entry name" value="MULTIDRUG EFFLUX PUMP SUBUNIT ACRB-RELATED"/>
    <property type="match status" value="1"/>
</dbReference>
<dbReference type="InterPro" id="IPR027463">
    <property type="entry name" value="AcrB_DN_DC_subdom"/>
</dbReference>
<dbReference type="Gene3D" id="1.20.1640.10">
    <property type="entry name" value="Multidrug efflux transporter AcrB transmembrane domain"/>
    <property type="match status" value="2"/>
</dbReference>
<dbReference type="SUPFAM" id="SSF82693">
    <property type="entry name" value="Multidrug efflux transporter AcrB pore domain, PN1, PN2, PC1 and PC2 subdomains"/>
    <property type="match status" value="4"/>
</dbReference>
<evidence type="ECO:0000256" key="2">
    <source>
        <dbReference type="ARBA" id="ARBA00010942"/>
    </source>
</evidence>
<feature type="transmembrane region" description="Helical" evidence="9">
    <location>
        <begin position="921"/>
        <end position="946"/>
    </location>
</feature>
<feature type="transmembrane region" description="Helical" evidence="9">
    <location>
        <begin position="895"/>
        <end position="915"/>
    </location>
</feature>
<dbReference type="GO" id="GO:0005886">
    <property type="term" value="C:plasma membrane"/>
    <property type="evidence" value="ECO:0007669"/>
    <property type="project" value="UniProtKB-SubCell"/>
</dbReference>
<dbReference type="GO" id="GO:0015562">
    <property type="term" value="F:efflux transmembrane transporter activity"/>
    <property type="evidence" value="ECO:0007669"/>
    <property type="project" value="InterPro"/>
</dbReference>
<dbReference type="SUPFAM" id="SSF82866">
    <property type="entry name" value="Multidrug efflux transporter AcrB transmembrane domain"/>
    <property type="match status" value="2"/>
</dbReference>
<keyword evidence="6 9" id="KW-0812">Transmembrane</keyword>
<dbReference type="FunFam" id="1.20.1640.10:FF:000001">
    <property type="entry name" value="Efflux pump membrane transporter"/>
    <property type="match status" value="1"/>
</dbReference>
<feature type="transmembrane region" description="Helical" evidence="9">
    <location>
        <begin position="366"/>
        <end position="387"/>
    </location>
</feature>
<evidence type="ECO:0000256" key="10">
    <source>
        <dbReference type="SAM" id="MobiDB-lite"/>
    </source>
</evidence>
<evidence type="ECO:0000256" key="9">
    <source>
        <dbReference type="RuleBase" id="RU364070"/>
    </source>
</evidence>
<comment type="caution">
    <text evidence="11">The sequence shown here is derived from an EMBL/GenBank/DDBJ whole genome shotgun (WGS) entry which is preliminary data.</text>
</comment>
<proteinExistence type="inferred from homology"/>
<evidence type="ECO:0000256" key="3">
    <source>
        <dbReference type="ARBA" id="ARBA00022448"/>
    </source>
</evidence>
<evidence type="ECO:0000256" key="7">
    <source>
        <dbReference type="ARBA" id="ARBA00022989"/>
    </source>
</evidence>
<evidence type="ECO:0000313" key="11">
    <source>
        <dbReference type="EMBL" id="GLK83723.1"/>
    </source>
</evidence>
<evidence type="ECO:0000256" key="5">
    <source>
        <dbReference type="ARBA" id="ARBA00022519"/>
    </source>
</evidence>
<keyword evidence="12" id="KW-1185">Reference proteome</keyword>
<keyword evidence="7 9" id="KW-1133">Transmembrane helix</keyword>
<feature type="transmembrane region" description="Helical" evidence="9">
    <location>
        <begin position="870"/>
        <end position="888"/>
    </location>
</feature>
<feature type="transmembrane region" description="Helical" evidence="9">
    <location>
        <begin position="535"/>
        <end position="554"/>
    </location>
</feature>
<dbReference type="FunFam" id="3.30.70.1430:FF:000001">
    <property type="entry name" value="Efflux pump membrane transporter"/>
    <property type="match status" value="1"/>
</dbReference>
<keyword evidence="8 9" id="KW-0472">Membrane</keyword>
<dbReference type="SUPFAM" id="SSF82714">
    <property type="entry name" value="Multidrug efflux transporter AcrB TolC docking domain, DN and DC subdomains"/>
    <property type="match status" value="2"/>
</dbReference>
<dbReference type="Gene3D" id="3.30.2090.10">
    <property type="entry name" value="Multidrug efflux transporter AcrB TolC docking domain, DN and DC subdomains"/>
    <property type="match status" value="2"/>
</dbReference>
<dbReference type="AlphaFoldDB" id="A0A9W6JYI4"/>
<dbReference type="Gene3D" id="3.30.70.1440">
    <property type="entry name" value="Multidrug efflux transporter AcrB pore domain"/>
    <property type="match status" value="1"/>
</dbReference>
<evidence type="ECO:0000256" key="8">
    <source>
        <dbReference type="ARBA" id="ARBA00023136"/>
    </source>
</evidence>
<dbReference type="FunFam" id="3.30.2090.10:FF:000001">
    <property type="entry name" value="Efflux pump membrane transporter"/>
    <property type="match status" value="1"/>
</dbReference>
<feature type="transmembrane region" description="Helical" evidence="9">
    <location>
        <begin position="470"/>
        <end position="497"/>
    </location>
</feature>
<comment type="similarity">
    <text evidence="2 9">Belongs to the resistance-nodulation-cell division (RND) (TC 2.A.6) family.</text>
</comment>
<evidence type="ECO:0000313" key="12">
    <source>
        <dbReference type="Proteomes" id="UP001143330"/>
    </source>
</evidence>
<feature type="transmembrane region" description="Helical" evidence="9">
    <location>
        <begin position="434"/>
        <end position="458"/>
    </location>
</feature>
<dbReference type="EMBL" id="BSFM01000010">
    <property type="protein sequence ID" value="GLK83723.1"/>
    <property type="molecule type" value="Genomic_DNA"/>
</dbReference>
<gene>
    <name evidence="11" type="ORF">GCM10017653_17920</name>
</gene>
<dbReference type="GO" id="GO:0042910">
    <property type="term" value="F:xenobiotic transmembrane transporter activity"/>
    <property type="evidence" value="ECO:0007669"/>
    <property type="project" value="TreeGrafter"/>
</dbReference>
<dbReference type="NCBIfam" id="NF000282">
    <property type="entry name" value="RND_permease_1"/>
    <property type="match status" value="1"/>
</dbReference>
<feature type="region of interest" description="Disordered" evidence="10">
    <location>
        <begin position="1033"/>
        <end position="1052"/>
    </location>
</feature>
<dbReference type="InterPro" id="IPR001036">
    <property type="entry name" value="Acrflvin-R"/>
</dbReference>
<name>A0A9W6JYI4_9HYPH</name>
<keyword evidence="4" id="KW-1003">Cell membrane</keyword>
<dbReference type="Pfam" id="PF00873">
    <property type="entry name" value="ACR_tran"/>
    <property type="match status" value="1"/>
</dbReference>
<dbReference type="Gene3D" id="3.30.70.1320">
    <property type="entry name" value="Multidrug efflux transporter AcrB pore domain like"/>
    <property type="match status" value="1"/>
</dbReference>
<keyword evidence="3 9" id="KW-0813">Transport</keyword>
<dbReference type="FunFam" id="3.30.2090.10:FF:000002">
    <property type="entry name" value="Efflux pump membrane transporter"/>
    <property type="match status" value="1"/>
</dbReference>
<comment type="caution">
    <text evidence="9">Lacks conserved residue(s) required for the propagation of feature annotation.</text>
</comment>
<dbReference type="Proteomes" id="UP001143330">
    <property type="component" value="Unassembled WGS sequence"/>
</dbReference>
<feature type="transmembrane region" description="Helical" evidence="9">
    <location>
        <begin position="967"/>
        <end position="986"/>
    </location>
</feature>
<reference evidence="11" key="1">
    <citation type="journal article" date="2014" name="Int. J. Syst. Evol. Microbiol.">
        <title>Complete genome sequence of Corynebacterium casei LMG S-19264T (=DSM 44701T), isolated from a smear-ripened cheese.</title>
        <authorList>
            <consortium name="US DOE Joint Genome Institute (JGI-PGF)"/>
            <person name="Walter F."/>
            <person name="Albersmeier A."/>
            <person name="Kalinowski J."/>
            <person name="Ruckert C."/>
        </authorList>
    </citation>
    <scope>NUCLEOTIDE SEQUENCE</scope>
    <source>
        <strain evidence="11">VKM B-2789</strain>
    </source>
</reference>
<dbReference type="RefSeq" id="WP_213364351.1">
    <property type="nucleotide sequence ID" value="NZ_BSFM01000010.1"/>
</dbReference>
<organism evidence="11 12">
    <name type="scientific">Ancylobacter defluvii</name>
    <dbReference type="NCBI Taxonomy" id="1282440"/>
    <lineage>
        <taxon>Bacteria</taxon>
        <taxon>Pseudomonadati</taxon>
        <taxon>Pseudomonadota</taxon>
        <taxon>Alphaproteobacteria</taxon>
        <taxon>Hyphomicrobiales</taxon>
        <taxon>Xanthobacteraceae</taxon>
        <taxon>Ancylobacter</taxon>
    </lineage>
</organism>
<reference evidence="11" key="2">
    <citation type="submission" date="2023-01" db="EMBL/GenBank/DDBJ databases">
        <authorList>
            <person name="Sun Q."/>
            <person name="Evtushenko L."/>
        </authorList>
    </citation>
    <scope>NUCLEOTIDE SEQUENCE</scope>
    <source>
        <strain evidence="11">VKM B-2789</strain>
    </source>
</reference>
<dbReference type="PANTHER" id="PTHR32063">
    <property type="match status" value="1"/>
</dbReference>
<dbReference type="InterPro" id="IPR004764">
    <property type="entry name" value="MdtF-like"/>
</dbReference>
<accession>A0A9W6JYI4</accession>
<feature type="transmembrane region" description="Helical" evidence="9">
    <location>
        <begin position="340"/>
        <end position="359"/>
    </location>
</feature>